<sequence>MVRRQDRSTIDTREWKRSIRPAIAHRANYRCECCGKFCGMHGHVDHIVPRSACAEALIDPRDKANLQYLCPACHNAKSAKEKWSGHKRRDRTGEIRRSHVPGREAFQSALASAVDCKFSGLSGGK</sequence>
<organism evidence="2 3">
    <name type="scientific">Jannaschia pagri</name>
    <dbReference type="NCBI Taxonomy" id="2829797"/>
    <lineage>
        <taxon>Bacteria</taxon>
        <taxon>Pseudomonadati</taxon>
        <taxon>Pseudomonadota</taxon>
        <taxon>Alphaproteobacteria</taxon>
        <taxon>Rhodobacterales</taxon>
        <taxon>Roseobacteraceae</taxon>
        <taxon>Jannaschia</taxon>
    </lineage>
</organism>
<dbReference type="InterPro" id="IPR002711">
    <property type="entry name" value="HNH"/>
</dbReference>
<protein>
    <recommendedName>
        <fullName evidence="1">HNH domain-containing protein</fullName>
    </recommendedName>
</protein>
<dbReference type="InterPro" id="IPR003615">
    <property type="entry name" value="HNH_nuc"/>
</dbReference>
<proteinExistence type="predicted"/>
<accession>A0ABQ4NME1</accession>
<comment type="caution">
    <text evidence="2">The sequence shown here is derived from an EMBL/GenBank/DDBJ whole genome shotgun (WGS) entry which is preliminary data.</text>
</comment>
<name>A0ABQ4NME1_9RHOB</name>
<reference evidence="2 3" key="1">
    <citation type="submission" date="2021-05" db="EMBL/GenBank/DDBJ databases">
        <title>Bacteria Genome sequencing.</title>
        <authorList>
            <person name="Takabe Y."/>
            <person name="Nakajima Y."/>
            <person name="Suzuki S."/>
            <person name="Shiozaki T."/>
        </authorList>
    </citation>
    <scope>NUCLEOTIDE SEQUENCE [LARGE SCALE GENOMIC DNA]</scope>
    <source>
        <strain evidence="2 3">AI_62</strain>
    </source>
</reference>
<evidence type="ECO:0000313" key="3">
    <source>
        <dbReference type="Proteomes" id="UP000786693"/>
    </source>
</evidence>
<feature type="domain" description="HNH" evidence="1">
    <location>
        <begin position="31"/>
        <end position="79"/>
    </location>
</feature>
<dbReference type="RefSeq" id="WP_255576327.1">
    <property type="nucleotide sequence ID" value="NZ_BPFH01000004.1"/>
</dbReference>
<keyword evidence="3" id="KW-1185">Reference proteome</keyword>
<evidence type="ECO:0000313" key="2">
    <source>
        <dbReference type="EMBL" id="GIT95570.1"/>
    </source>
</evidence>
<dbReference type="EMBL" id="BPFH01000004">
    <property type="protein sequence ID" value="GIT95570.1"/>
    <property type="molecule type" value="Genomic_DNA"/>
</dbReference>
<gene>
    <name evidence="2" type="ORF">JANAI62_21930</name>
</gene>
<dbReference type="CDD" id="cd00085">
    <property type="entry name" value="HNHc"/>
    <property type="match status" value="1"/>
</dbReference>
<dbReference type="Pfam" id="PF01844">
    <property type="entry name" value="HNH"/>
    <property type="match status" value="1"/>
</dbReference>
<dbReference type="Gene3D" id="1.10.30.50">
    <property type="match status" value="1"/>
</dbReference>
<evidence type="ECO:0000259" key="1">
    <source>
        <dbReference type="Pfam" id="PF01844"/>
    </source>
</evidence>
<dbReference type="Proteomes" id="UP000786693">
    <property type="component" value="Unassembled WGS sequence"/>
</dbReference>